<dbReference type="FunFam" id="2.40.30.170:FF:000010">
    <property type="entry name" value="Efflux RND transporter periplasmic adaptor subunit"/>
    <property type="match status" value="1"/>
</dbReference>
<dbReference type="Gene3D" id="2.40.420.20">
    <property type="match status" value="1"/>
</dbReference>
<evidence type="ECO:0000256" key="1">
    <source>
        <dbReference type="ARBA" id="ARBA00009477"/>
    </source>
</evidence>
<keyword evidence="6" id="KW-1185">Reference proteome</keyword>
<dbReference type="PANTHER" id="PTHR30469">
    <property type="entry name" value="MULTIDRUG RESISTANCE PROTEIN MDTA"/>
    <property type="match status" value="1"/>
</dbReference>
<dbReference type="GO" id="GO:1990281">
    <property type="term" value="C:efflux pump complex"/>
    <property type="evidence" value="ECO:0007669"/>
    <property type="project" value="TreeGrafter"/>
</dbReference>
<feature type="domain" description="Multidrug resistance protein MdtA-like barrel-sandwich hybrid" evidence="3">
    <location>
        <begin position="60"/>
        <end position="183"/>
    </location>
</feature>
<dbReference type="AlphaFoldDB" id="A0A839IMJ2"/>
<evidence type="ECO:0000256" key="2">
    <source>
        <dbReference type="SAM" id="SignalP"/>
    </source>
</evidence>
<organism evidence="5 6">
    <name type="scientific">Oceanospirillum sediminis</name>
    <dbReference type="NCBI Taxonomy" id="2760088"/>
    <lineage>
        <taxon>Bacteria</taxon>
        <taxon>Pseudomonadati</taxon>
        <taxon>Pseudomonadota</taxon>
        <taxon>Gammaproteobacteria</taxon>
        <taxon>Oceanospirillales</taxon>
        <taxon>Oceanospirillaceae</taxon>
        <taxon>Oceanospirillum</taxon>
    </lineage>
</organism>
<comment type="caution">
    <text evidence="5">The sequence shown here is derived from an EMBL/GenBank/DDBJ whole genome shotgun (WGS) entry which is preliminary data.</text>
</comment>
<feature type="chain" id="PRO_5032748575" evidence="2">
    <location>
        <begin position="25"/>
        <end position="347"/>
    </location>
</feature>
<dbReference type="Pfam" id="PF25954">
    <property type="entry name" value="Beta-barrel_RND_2"/>
    <property type="match status" value="1"/>
</dbReference>
<proteinExistence type="inferred from homology"/>
<keyword evidence="2" id="KW-0732">Signal</keyword>
<dbReference type="Proteomes" id="UP000565262">
    <property type="component" value="Unassembled WGS sequence"/>
</dbReference>
<dbReference type="Gene3D" id="1.10.287.470">
    <property type="entry name" value="Helix hairpin bin"/>
    <property type="match status" value="1"/>
</dbReference>
<dbReference type="InterPro" id="IPR058792">
    <property type="entry name" value="Beta-barrel_RND_2"/>
</dbReference>
<gene>
    <name evidence="5" type="ORF">H4O21_08420</name>
</gene>
<feature type="signal peptide" evidence="2">
    <location>
        <begin position="1"/>
        <end position="24"/>
    </location>
</feature>
<evidence type="ECO:0000313" key="6">
    <source>
        <dbReference type="Proteomes" id="UP000565262"/>
    </source>
</evidence>
<comment type="similarity">
    <text evidence="1">Belongs to the membrane fusion protein (MFP) (TC 8.A.1) family.</text>
</comment>
<dbReference type="Pfam" id="PF25917">
    <property type="entry name" value="BSH_RND"/>
    <property type="match status" value="1"/>
</dbReference>
<dbReference type="InterPro" id="IPR058625">
    <property type="entry name" value="MdtA-like_BSH"/>
</dbReference>
<dbReference type="NCBIfam" id="TIGR01730">
    <property type="entry name" value="RND_mfp"/>
    <property type="match status" value="1"/>
</dbReference>
<protein>
    <submittedName>
        <fullName evidence="5">Efflux RND transporter periplasmic adaptor subunit</fullName>
    </submittedName>
</protein>
<evidence type="ECO:0000259" key="3">
    <source>
        <dbReference type="Pfam" id="PF25917"/>
    </source>
</evidence>
<evidence type="ECO:0000259" key="4">
    <source>
        <dbReference type="Pfam" id="PF25954"/>
    </source>
</evidence>
<dbReference type="Gene3D" id="2.40.30.170">
    <property type="match status" value="1"/>
</dbReference>
<sequence>MKKLLSFAWLSGVLMLSSGTIALAAEKPQMPPMPVEAQIVQPEDLVRKIELVGSLSANESVMISPEVSGRIAQIHFAEGQSVKAGDLLFSMDSSVQRAELKQAQARQGLSQQEYKRASELLSTNAGSVNTRDNNLAQLRIDQAGVDLAKERLAKMTLSAPFDGIVGLREVSDGEYVTPGQGLVSLVSVNPIRLEFRVPEIYLSGISLNQSVNVKFDALPGETVTGKVFAISPEVDLNGRNVKVLATLPNENGRLRPGLFARVSLQLETIKDALMVKEEALVPQGNAQLIYTLVDGKVNIAPATLGLRERGRVQVVQGVKAGDIVVTAGQMKLRPGAAAAPVNLPKAQ</sequence>
<dbReference type="Gene3D" id="2.40.50.100">
    <property type="match status" value="1"/>
</dbReference>
<dbReference type="EMBL" id="JACJFM010000008">
    <property type="protein sequence ID" value="MBB1486633.1"/>
    <property type="molecule type" value="Genomic_DNA"/>
</dbReference>
<reference evidence="5 6" key="1">
    <citation type="submission" date="2020-08" db="EMBL/GenBank/DDBJ databases">
        <title>Oceanospirillum sp. nov. isolated from marine sediment.</title>
        <authorList>
            <person name="Ji X."/>
        </authorList>
    </citation>
    <scope>NUCLEOTIDE SEQUENCE [LARGE SCALE GENOMIC DNA]</scope>
    <source>
        <strain evidence="5 6">D5</strain>
    </source>
</reference>
<dbReference type="GO" id="GO:0015562">
    <property type="term" value="F:efflux transmembrane transporter activity"/>
    <property type="evidence" value="ECO:0007669"/>
    <property type="project" value="TreeGrafter"/>
</dbReference>
<feature type="domain" description="CusB-like beta-barrel" evidence="4">
    <location>
        <begin position="193"/>
        <end position="265"/>
    </location>
</feature>
<dbReference type="InterPro" id="IPR006143">
    <property type="entry name" value="RND_pump_MFP"/>
</dbReference>
<accession>A0A839IMJ2</accession>
<dbReference type="RefSeq" id="WP_182808414.1">
    <property type="nucleotide sequence ID" value="NZ_JACJFM010000008.1"/>
</dbReference>
<name>A0A839IMJ2_9GAMM</name>
<evidence type="ECO:0000313" key="5">
    <source>
        <dbReference type="EMBL" id="MBB1486633.1"/>
    </source>
</evidence>
<dbReference type="SUPFAM" id="SSF111369">
    <property type="entry name" value="HlyD-like secretion proteins"/>
    <property type="match status" value="1"/>
</dbReference>
<dbReference type="PANTHER" id="PTHR30469:SF11">
    <property type="entry name" value="BLL4320 PROTEIN"/>
    <property type="match status" value="1"/>
</dbReference>